<proteinExistence type="inferred from homology"/>
<evidence type="ECO:0000313" key="6">
    <source>
        <dbReference type="EMBL" id="GAA0856452.1"/>
    </source>
</evidence>
<comment type="caution">
    <text evidence="6">The sequence shown here is derived from an EMBL/GenBank/DDBJ whole genome shotgun (WGS) entry which is preliminary data.</text>
</comment>
<evidence type="ECO:0000313" key="7">
    <source>
        <dbReference type="Proteomes" id="UP001500359"/>
    </source>
</evidence>
<keyword evidence="3" id="KW-0238">DNA-binding</keyword>
<dbReference type="Pfam" id="PF00589">
    <property type="entry name" value="Phage_integrase"/>
    <property type="match status" value="1"/>
</dbReference>
<comment type="similarity">
    <text evidence="1">Belongs to the 'phage' integrase family.</text>
</comment>
<protein>
    <submittedName>
        <fullName evidence="6">Site-specific integrase</fullName>
    </submittedName>
</protein>
<gene>
    <name evidence="6" type="ORF">GCM10009114_18460</name>
</gene>
<dbReference type="PANTHER" id="PTHR30349">
    <property type="entry name" value="PHAGE INTEGRASE-RELATED"/>
    <property type="match status" value="1"/>
</dbReference>
<keyword evidence="4" id="KW-0233">DNA recombination</keyword>
<dbReference type="InterPro" id="IPR011010">
    <property type="entry name" value="DNA_brk_join_enz"/>
</dbReference>
<name>A0ABN1LIB9_9ALTE</name>
<evidence type="ECO:0000256" key="4">
    <source>
        <dbReference type="ARBA" id="ARBA00023172"/>
    </source>
</evidence>
<dbReference type="EMBL" id="BAAAFD010000004">
    <property type="protein sequence ID" value="GAA0856452.1"/>
    <property type="molecule type" value="Genomic_DNA"/>
</dbReference>
<evidence type="ECO:0000256" key="1">
    <source>
        <dbReference type="ARBA" id="ARBA00008857"/>
    </source>
</evidence>
<keyword evidence="2" id="KW-0229">DNA integration</keyword>
<dbReference type="Proteomes" id="UP001500359">
    <property type="component" value="Unassembled WGS sequence"/>
</dbReference>
<dbReference type="PROSITE" id="PS51898">
    <property type="entry name" value="TYR_RECOMBINASE"/>
    <property type="match status" value="1"/>
</dbReference>
<feature type="domain" description="Tyr recombinase" evidence="5">
    <location>
        <begin position="167"/>
        <end position="383"/>
    </location>
</feature>
<dbReference type="PANTHER" id="PTHR30349:SF41">
    <property type="entry name" value="INTEGRASE_RECOMBINASE PROTEIN MJ0367-RELATED"/>
    <property type="match status" value="1"/>
</dbReference>
<dbReference type="Gene3D" id="1.10.443.10">
    <property type="entry name" value="Intergrase catalytic core"/>
    <property type="match status" value="1"/>
</dbReference>
<keyword evidence="7" id="KW-1185">Reference proteome</keyword>
<dbReference type="InterPro" id="IPR002104">
    <property type="entry name" value="Integrase_catalytic"/>
</dbReference>
<dbReference type="SUPFAM" id="SSF56349">
    <property type="entry name" value="DNA breaking-rejoining enzymes"/>
    <property type="match status" value="1"/>
</dbReference>
<dbReference type="InterPro" id="IPR013762">
    <property type="entry name" value="Integrase-like_cat_sf"/>
</dbReference>
<sequence>MRVRQARVTGKNERIALIVDDDGLPIDRLNFFVMEELRGYADSTITLRAGVIIHIEKWATSRGISLEEEMATTCLSKDGLFNSLISHLHKKSTPKLADNIFQLNTEQVAVDYFNLRLAVCETYFEYLNNKFLSRIRLDNPSVRNNKILFEKLLKRLNKRKISGQHVSTNNGLTELQQASIFQALYVKGFLNWNEPTRIRNKLIILMLYETGIRKGELLSLIIENCHTKVDKPYISIKQNIRYSDPRKIIPVIKTLERVIPISKRLAELIDEYKIIRSKDEEAKKQPPFLFLSSKAPFLPLSISSFNNIFETIKKAIPDITKLSSHTLRHTRFENLDRYMFRHKYDDALKAKLKNSLGGWSRNSRTSENYEKLATEEQVFSVITGIQDEIDGDMYK</sequence>
<evidence type="ECO:0000256" key="3">
    <source>
        <dbReference type="ARBA" id="ARBA00023125"/>
    </source>
</evidence>
<dbReference type="RefSeq" id="WP_343859054.1">
    <property type="nucleotide sequence ID" value="NZ_BAAAFD010000004.1"/>
</dbReference>
<organism evidence="6 7">
    <name type="scientific">Aliiglaciecola litoralis</name>
    <dbReference type="NCBI Taxonomy" id="582857"/>
    <lineage>
        <taxon>Bacteria</taxon>
        <taxon>Pseudomonadati</taxon>
        <taxon>Pseudomonadota</taxon>
        <taxon>Gammaproteobacteria</taxon>
        <taxon>Alteromonadales</taxon>
        <taxon>Alteromonadaceae</taxon>
        <taxon>Aliiglaciecola</taxon>
    </lineage>
</organism>
<reference evidence="6 7" key="1">
    <citation type="journal article" date="2019" name="Int. J. Syst. Evol. Microbiol.">
        <title>The Global Catalogue of Microorganisms (GCM) 10K type strain sequencing project: providing services to taxonomists for standard genome sequencing and annotation.</title>
        <authorList>
            <consortium name="The Broad Institute Genomics Platform"/>
            <consortium name="The Broad Institute Genome Sequencing Center for Infectious Disease"/>
            <person name="Wu L."/>
            <person name="Ma J."/>
        </authorList>
    </citation>
    <scope>NUCLEOTIDE SEQUENCE [LARGE SCALE GENOMIC DNA]</scope>
    <source>
        <strain evidence="6 7">JCM 15896</strain>
    </source>
</reference>
<evidence type="ECO:0000256" key="2">
    <source>
        <dbReference type="ARBA" id="ARBA00022908"/>
    </source>
</evidence>
<accession>A0ABN1LIB9</accession>
<dbReference type="CDD" id="cd00397">
    <property type="entry name" value="DNA_BRE_C"/>
    <property type="match status" value="1"/>
</dbReference>
<evidence type="ECO:0000259" key="5">
    <source>
        <dbReference type="PROSITE" id="PS51898"/>
    </source>
</evidence>
<dbReference type="InterPro" id="IPR050090">
    <property type="entry name" value="Tyrosine_recombinase_XerCD"/>
</dbReference>